<dbReference type="Pfam" id="PF19271">
    <property type="entry name" value="Nis1"/>
    <property type="match status" value="1"/>
</dbReference>
<dbReference type="EMBL" id="ML995487">
    <property type="protein sequence ID" value="KAF2141263.1"/>
    <property type="molecule type" value="Genomic_DNA"/>
</dbReference>
<accession>A0A6A6BD17</accession>
<gene>
    <name evidence="1" type="ORF">K452DRAFT_195131</name>
</gene>
<feature type="non-terminal residue" evidence="1">
    <location>
        <position position="117"/>
    </location>
</feature>
<evidence type="ECO:0000313" key="2">
    <source>
        <dbReference type="Proteomes" id="UP000799438"/>
    </source>
</evidence>
<organism evidence="1 2">
    <name type="scientific">Aplosporella prunicola CBS 121167</name>
    <dbReference type="NCBI Taxonomy" id="1176127"/>
    <lineage>
        <taxon>Eukaryota</taxon>
        <taxon>Fungi</taxon>
        <taxon>Dikarya</taxon>
        <taxon>Ascomycota</taxon>
        <taxon>Pezizomycotina</taxon>
        <taxon>Dothideomycetes</taxon>
        <taxon>Dothideomycetes incertae sedis</taxon>
        <taxon>Botryosphaeriales</taxon>
        <taxon>Aplosporellaceae</taxon>
        <taxon>Aplosporella</taxon>
    </lineage>
</organism>
<dbReference type="AlphaFoldDB" id="A0A6A6BD17"/>
<dbReference type="GeneID" id="54293428"/>
<name>A0A6A6BD17_9PEZI</name>
<keyword evidence="2" id="KW-1185">Reference proteome</keyword>
<dbReference type="OrthoDB" id="3913322at2759"/>
<sequence>LAHARITSLSAPGTLTPGAAFTATLHPTGYIQTVQDISVAFGLAPWPGYPNSLGRTTVESVYLGPSKSNVLEDINVTMTAPQQLGAGEKMLFSAAVFSLYGALGMPVVEVFNVSVVV</sequence>
<proteinExistence type="predicted"/>
<evidence type="ECO:0000313" key="1">
    <source>
        <dbReference type="EMBL" id="KAF2141263.1"/>
    </source>
</evidence>
<dbReference type="Proteomes" id="UP000799438">
    <property type="component" value="Unassembled WGS sequence"/>
</dbReference>
<dbReference type="InterPro" id="IPR045469">
    <property type="entry name" value="Nis1"/>
</dbReference>
<protein>
    <submittedName>
        <fullName evidence="1">Uncharacterized protein</fullName>
    </submittedName>
</protein>
<reference evidence="1" key="1">
    <citation type="journal article" date="2020" name="Stud. Mycol.">
        <title>101 Dothideomycetes genomes: a test case for predicting lifestyles and emergence of pathogens.</title>
        <authorList>
            <person name="Haridas S."/>
            <person name="Albert R."/>
            <person name="Binder M."/>
            <person name="Bloem J."/>
            <person name="Labutti K."/>
            <person name="Salamov A."/>
            <person name="Andreopoulos B."/>
            <person name="Baker S."/>
            <person name="Barry K."/>
            <person name="Bills G."/>
            <person name="Bluhm B."/>
            <person name="Cannon C."/>
            <person name="Castanera R."/>
            <person name="Culley D."/>
            <person name="Daum C."/>
            <person name="Ezra D."/>
            <person name="Gonzalez J."/>
            <person name="Henrissat B."/>
            <person name="Kuo A."/>
            <person name="Liang C."/>
            <person name="Lipzen A."/>
            <person name="Lutzoni F."/>
            <person name="Magnuson J."/>
            <person name="Mondo S."/>
            <person name="Nolan M."/>
            <person name="Ohm R."/>
            <person name="Pangilinan J."/>
            <person name="Park H.-J."/>
            <person name="Ramirez L."/>
            <person name="Alfaro M."/>
            <person name="Sun H."/>
            <person name="Tritt A."/>
            <person name="Yoshinaga Y."/>
            <person name="Zwiers L.-H."/>
            <person name="Turgeon B."/>
            <person name="Goodwin S."/>
            <person name="Spatafora J."/>
            <person name="Crous P."/>
            <person name="Grigoriev I."/>
        </authorList>
    </citation>
    <scope>NUCLEOTIDE SEQUENCE</scope>
    <source>
        <strain evidence="1">CBS 121167</strain>
    </source>
</reference>
<feature type="non-terminal residue" evidence="1">
    <location>
        <position position="1"/>
    </location>
</feature>
<dbReference type="RefSeq" id="XP_033396976.1">
    <property type="nucleotide sequence ID" value="XM_033535932.1"/>
</dbReference>